<feature type="transmembrane region" description="Helical" evidence="2">
    <location>
        <begin position="46"/>
        <end position="68"/>
    </location>
</feature>
<keyword evidence="2" id="KW-1133">Transmembrane helix</keyword>
<sequence>MTPPEQTTRQRLWRGIRLGLLLLLTGFVLLTIELVLIKTQHLSPRIFVFSVTGISIIYAVAGMVSIGLPSLKWVNKSRREGLEDTFYSVMAREFKPAPDEVLFFKYMGWWDKSRHVTKEGKAALERALTRQSRVQMRVRPNPNKRPSLAERGRK</sequence>
<evidence type="ECO:0000313" key="4">
    <source>
        <dbReference type="Proteomes" id="UP001458946"/>
    </source>
</evidence>
<evidence type="ECO:0000256" key="1">
    <source>
        <dbReference type="SAM" id="MobiDB-lite"/>
    </source>
</evidence>
<feature type="region of interest" description="Disordered" evidence="1">
    <location>
        <begin position="134"/>
        <end position="154"/>
    </location>
</feature>
<dbReference type="EMBL" id="BAABRN010000006">
    <property type="protein sequence ID" value="GAA5501014.1"/>
    <property type="molecule type" value="Genomic_DNA"/>
</dbReference>
<evidence type="ECO:0000256" key="2">
    <source>
        <dbReference type="SAM" id="Phobius"/>
    </source>
</evidence>
<accession>A0ABP9V6X0</accession>
<gene>
    <name evidence="3" type="ORF">Dxin01_00745</name>
</gene>
<keyword evidence="2" id="KW-0472">Membrane</keyword>
<dbReference type="RefSeq" id="WP_353540988.1">
    <property type="nucleotide sequence ID" value="NZ_BAABRN010000006.1"/>
</dbReference>
<dbReference type="Proteomes" id="UP001458946">
    <property type="component" value="Unassembled WGS sequence"/>
</dbReference>
<protein>
    <submittedName>
        <fullName evidence="3">Uncharacterized protein</fullName>
    </submittedName>
</protein>
<comment type="caution">
    <text evidence="3">The sequence shown here is derived from an EMBL/GenBank/DDBJ whole genome shotgun (WGS) entry which is preliminary data.</text>
</comment>
<keyword evidence="4" id="KW-1185">Reference proteome</keyword>
<evidence type="ECO:0000313" key="3">
    <source>
        <dbReference type="EMBL" id="GAA5501014.1"/>
    </source>
</evidence>
<proteinExistence type="predicted"/>
<feature type="transmembrane region" description="Helical" evidence="2">
    <location>
        <begin position="20"/>
        <end position="40"/>
    </location>
</feature>
<organism evidence="3 4">
    <name type="scientific">Deinococcus xinjiangensis</name>
    <dbReference type="NCBI Taxonomy" id="457454"/>
    <lineage>
        <taxon>Bacteria</taxon>
        <taxon>Thermotogati</taxon>
        <taxon>Deinococcota</taxon>
        <taxon>Deinococci</taxon>
        <taxon>Deinococcales</taxon>
        <taxon>Deinococcaceae</taxon>
        <taxon>Deinococcus</taxon>
    </lineage>
</organism>
<reference evidence="3 4" key="1">
    <citation type="submission" date="2024-02" db="EMBL/GenBank/DDBJ databases">
        <title>Deinococcus xinjiangensis NBRC 107630.</title>
        <authorList>
            <person name="Ichikawa N."/>
            <person name="Katano-Makiyama Y."/>
            <person name="Hidaka K."/>
        </authorList>
    </citation>
    <scope>NUCLEOTIDE SEQUENCE [LARGE SCALE GENOMIC DNA]</scope>
    <source>
        <strain evidence="3 4">NBRC 107630</strain>
    </source>
</reference>
<name>A0ABP9V6X0_9DEIO</name>
<keyword evidence="2" id="KW-0812">Transmembrane</keyword>